<organism evidence="1 2">
    <name type="scientific">Necator americanus</name>
    <name type="common">Human hookworm</name>
    <dbReference type="NCBI Taxonomy" id="51031"/>
    <lineage>
        <taxon>Eukaryota</taxon>
        <taxon>Metazoa</taxon>
        <taxon>Ecdysozoa</taxon>
        <taxon>Nematoda</taxon>
        <taxon>Chromadorea</taxon>
        <taxon>Rhabditida</taxon>
        <taxon>Rhabditina</taxon>
        <taxon>Rhabditomorpha</taxon>
        <taxon>Strongyloidea</taxon>
        <taxon>Ancylostomatidae</taxon>
        <taxon>Bunostominae</taxon>
        <taxon>Necator</taxon>
    </lineage>
</organism>
<keyword evidence="2" id="KW-1185">Reference proteome</keyword>
<name>A0ABR1C2B2_NECAM</name>
<evidence type="ECO:0000313" key="1">
    <source>
        <dbReference type="EMBL" id="KAK6732280.1"/>
    </source>
</evidence>
<protein>
    <submittedName>
        <fullName evidence="1">Uncharacterized protein</fullName>
    </submittedName>
</protein>
<dbReference type="EMBL" id="JAVFWL010000002">
    <property type="protein sequence ID" value="KAK6732280.1"/>
    <property type="molecule type" value="Genomic_DNA"/>
</dbReference>
<dbReference type="Proteomes" id="UP001303046">
    <property type="component" value="Unassembled WGS sequence"/>
</dbReference>
<reference evidence="1 2" key="1">
    <citation type="submission" date="2023-08" db="EMBL/GenBank/DDBJ databases">
        <title>A Necator americanus chromosomal reference genome.</title>
        <authorList>
            <person name="Ilik V."/>
            <person name="Petrzelkova K.J."/>
            <person name="Pardy F."/>
            <person name="Fuh T."/>
            <person name="Niatou-Singa F.S."/>
            <person name="Gouil Q."/>
            <person name="Baker L."/>
            <person name="Ritchie M.E."/>
            <person name="Jex A.R."/>
            <person name="Gazzola D."/>
            <person name="Li H."/>
            <person name="Toshio Fujiwara R."/>
            <person name="Zhan B."/>
            <person name="Aroian R.V."/>
            <person name="Pafco B."/>
            <person name="Schwarz E.M."/>
        </authorList>
    </citation>
    <scope>NUCLEOTIDE SEQUENCE [LARGE SCALE GENOMIC DNA]</scope>
    <source>
        <strain evidence="1 2">Aroian</strain>
        <tissue evidence="1">Whole animal</tissue>
    </source>
</reference>
<accession>A0ABR1C2B2</accession>
<comment type="caution">
    <text evidence="1">The sequence shown here is derived from an EMBL/GenBank/DDBJ whole genome shotgun (WGS) entry which is preliminary data.</text>
</comment>
<sequence length="93" mass="10567">MRSRQVIQAKGMNSLLRTIKEEWHVITLTPVINIPNSIFVQPITFHLPGTVIRLMAFHISFPSVIEENLPVLFRTRRPATANILNASNSAMYP</sequence>
<proteinExistence type="predicted"/>
<gene>
    <name evidence="1" type="primary">Necator_chrII.g4374</name>
    <name evidence="1" type="ORF">RB195_016582</name>
</gene>
<evidence type="ECO:0000313" key="2">
    <source>
        <dbReference type="Proteomes" id="UP001303046"/>
    </source>
</evidence>